<feature type="domain" description="NADAR" evidence="2">
    <location>
        <begin position="418"/>
        <end position="560"/>
    </location>
</feature>
<dbReference type="EMBL" id="MU155190">
    <property type="protein sequence ID" value="KAF9480696.1"/>
    <property type="molecule type" value="Genomic_DNA"/>
</dbReference>
<gene>
    <name evidence="3" type="ORF">BDN70DRAFT_920359</name>
</gene>
<proteinExistence type="predicted"/>
<name>A0A9P6CUL7_9AGAR</name>
<feature type="compositionally biased region" description="Polar residues" evidence="1">
    <location>
        <begin position="1"/>
        <end position="15"/>
    </location>
</feature>
<dbReference type="CDD" id="cd15457">
    <property type="entry name" value="NADAR"/>
    <property type="match status" value="1"/>
</dbReference>
<evidence type="ECO:0000313" key="4">
    <source>
        <dbReference type="Proteomes" id="UP000807469"/>
    </source>
</evidence>
<feature type="region of interest" description="Disordered" evidence="1">
    <location>
        <begin position="324"/>
        <end position="356"/>
    </location>
</feature>
<feature type="compositionally biased region" description="Basic residues" evidence="1">
    <location>
        <begin position="179"/>
        <end position="188"/>
    </location>
</feature>
<sequence>MGSGQSKYYRNGSNQYPYPPPPPPLYNGQYNAPPYIPQYGPMPTYGPQMYGQQPQGFIPPGVYGQGANLPPTLLNWLPQDRRKSRRTKERERERERMRENDRFVGGFANGAPRQQEPPRRTRSESRRREPTQDPLIPPTQPSNSAPVDAGHRVSTPFNPRFRGDEDEEEEEEEEDRPRSRGTARRRSSSRQSARELYSPVHSINGEFSHVMQPLGPADPAVFGPTGPRPNTPLRNPLPPPPRDIYEMSPYKALLNMPQTSALLTASYGPHVATVVPNDLTTARPVERKKSIAKGLLRAFSKREKKESQPQPQVRFVPVFVEPKQNSNANQSQNQSHTTTQQSSAPQSVYPTPTAQQAADLIRSMSQTRPAYSQPMPHSMPPSAPMIPGPSQPVSVVQSMRAVDSSFNPIPPSAISPHTTYFSQDGPHSAFMNHSPHRVWYGGEVYPTAAHLYESMKFLGYRQDIVDKLKNCPNVLNLYEVSAPYEKAIRKDWPSIHLEKMEEVLLNKFKQHADLRVLLMSTGDGRIVYEDANDSYWGVDMTGQGENHLGKALFSVREKLRSEG</sequence>
<feature type="region of interest" description="Disordered" evidence="1">
    <location>
        <begin position="46"/>
        <end position="240"/>
    </location>
</feature>
<feature type="compositionally biased region" description="Basic and acidic residues" evidence="1">
    <location>
        <begin position="88"/>
        <end position="102"/>
    </location>
</feature>
<reference evidence="3" key="1">
    <citation type="submission" date="2020-11" db="EMBL/GenBank/DDBJ databases">
        <authorList>
            <consortium name="DOE Joint Genome Institute"/>
            <person name="Ahrendt S."/>
            <person name="Riley R."/>
            <person name="Andreopoulos W."/>
            <person name="Labutti K."/>
            <person name="Pangilinan J."/>
            <person name="Ruiz-Duenas F.J."/>
            <person name="Barrasa J.M."/>
            <person name="Sanchez-Garcia M."/>
            <person name="Camarero S."/>
            <person name="Miyauchi S."/>
            <person name="Serrano A."/>
            <person name="Linde D."/>
            <person name="Babiker R."/>
            <person name="Drula E."/>
            <person name="Ayuso-Fernandez I."/>
            <person name="Pacheco R."/>
            <person name="Padilla G."/>
            <person name="Ferreira P."/>
            <person name="Barriuso J."/>
            <person name="Kellner H."/>
            <person name="Castanera R."/>
            <person name="Alfaro M."/>
            <person name="Ramirez L."/>
            <person name="Pisabarro A.G."/>
            <person name="Kuo A."/>
            <person name="Tritt A."/>
            <person name="Lipzen A."/>
            <person name="He G."/>
            <person name="Yan M."/>
            <person name="Ng V."/>
            <person name="Cullen D."/>
            <person name="Martin F."/>
            <person name="Rosso M.-N."/>
            <person name="Henrissat B."/>
            <person name="Hibbett D."/>
            <person name="Martinez A.T."/>
            <person name="Grigoriev I.V."/>
        </authorList>
    </citation>
    <scope>NUCLEOTIDE SEQUENCE</scope>
    <source>
        <strain evidence="3">CIRM-BRFM 674</strain>
    </source>
</reference>
<evidence type="ECO:0000313" key="3">
    <source>
        <dbReference type="EMBL" id="KAF9480696.1"/>
    </source>
</evidence>
<dbReference type="SUPFAM" id="SSF143990">
    <property type="entry name" value="YbiA-like"/>
    <property type="match status" value="1"/>
</dbReference>
<dbReference type="InterPro" id="IPR037238">
    <property type="entry name" value="YbiA-like_sf"/>
</dbReference>
<organism evidence="3 4">
    <name type="scientific">Pholiota conissans</name>
    <dbReference type="NCBI Taxonomy" id="109636"/>
    <lineage>
        <taxon>Eukaryota</taxon>
        <taxon>Fungi</taxon>
        <taxon>Dikarya</taxon>
        <taxon>Basidiomycota</taxon>
        <taxon>Agaricomycotina</taxon>
        <taxon>Agaricomycetes</taxon>
        <taxon>Agaricomycetidae</taxon>
        <taxon>Agaricales</taxon>
        <taxon>Agaricineae</taxon>
        <taxon>Strophariaceae</taxon>
        <taxon>Pholiota</taxon>
    </lineage>
</organism>
<feature type="compositionally biased region" description="Pro residues" evidence="1">
    <location>
        <begin position="226"/>
        <end position="240"/>
    </location>
</feature>
<feature type="region of interest" description="Disordered" evidence="1">
    <location>
        <begin position="1"/>
        <end position="32"/>
    </location>
</feature>
<feature type="compositionally biased region" description="Basic and acidic residues" evidence="1">
    <location>
        <begin position="116"/>
        <end position="131"/>
    </location>
</feature>
<evidence type="ECO:0000259" key="2">
    <source>
        <dbReference type="Pfam" id="PF08719"/>
    </source>
</evidence>
<keyword evidence="4" id="KW-1185">Reference proteome</keyword>
<protein>
    <submittedName>
        <fullName evidence="3">DUF1768-domain-containing protein</fullName>
    </submittedName>
</protein>
<feature type="compositionally biased region" description="Acidic residues" evidence="1">
    <location>
        <begin position="164"/>
        <end position="174"/>
    </location>
</feature>
<comment type="caution">
    <text evidence="3">The sequence shown here is derived from an EMBL/GenBank/DDBJ whole genome shotgun (WGS) entry which is preliminary data.</text>
</comment>
<evidence type="ECO:0000256" key="1">
    <source>
        <dbReference type="SAM" id="MobiDB-lite"/>
    </source>
</evidence>
<dbReference type="InterPro" id="IPR012816">
    <property type="entry name" value="NADAR"/>
</dbReference>
<dbReference type="Proteomes" id="UP000807469">
    <property type="component" value="Unassembled WGS sequence"/>
</dbReference>
<feature type="compositionally biased region" description="Low complexity" evidence="1">
    <location>
        <begin position="324"/>
        <end position="347"/>
    </location>
</feature>
<accession>A0A9P6CUL7</accession>
<dbReference type="Pfam" id="PF08719">
    <property type="entry name" value="NADAR"/>
    <property type="match status" value="1"/>
</dbReference>
<feature type="compositionally biased region" description="Low complexity" evidence="1">
    <location>
        <begin position="46"/>
        <end position="56"/>
    </location>
</feature>
<dbReference type="OrthoDB" id="206452at2759"/>
<dbReference type="Gene3D" id="1.10.357.40">
    <property type="entry name" value="YbiA-like"/>
    <property type="match status" value="1"/>
</dbReference>
<dbReference type="AlphaFoldDB" id="A0A9P6CUL7"/>